<evidence type="ECO:0000259" key="3">
    <source>
        <dbReference type="Pfam" id="PF01370"/>
    </source>
</evidence>
<dbReference type="STRING" id="306902.C4YA53"/>
<dbReference type="PANTHER" id="PTHR10366:SF564">
    <property type="entry name" value="STEROL-4-ALPHA-CARBOXYLATE 3-DEHYDROGENASE, DECARBOXYLATING"/>
    <property type="match status" value="1"/>
</dbReference>
<dbReference type="VEuPathDB" id="FungiDB:CLUG_04991"/>
<evidence type="ECO:0000256" key="2">
    <source>
        <dbReference type="ARBA" id="ARBA00023445"/>
    </source>
</evidence>
<dbReference type="GO" id="GO:0016616">
    <property type="term" value="F:oxidoreductase activity, acting on the CH-OH group of donors, NAD or NADP as acceptor"/>
    <property type="evidence" value="ECO:0007669"/>
    <property type="project" value="TreeGrafter"/>
</dbReference>
<dbReference type="InterPro" id="IPR001509">
    <property type="entry name" value="Epimerase_deHydtase"/>
</dbReference>
<dbReference type="InParanoid" id="C4YA53"/>
<proteinExistence type="inferred from homology"/>
<dbReference type="KEGG" id="clu:CLUG_04991"/>
<dbReference type="InterPro" id="IPR036291">
    <property type="entry name" value="NAD(P)-bd_dom_sf"/>
</dbReference>
<dbReference type="PANTHER" id="PTHR10366">
    <property type="entry name" value="NAD DEPENDENT EPIMERASE/DEHYDRATASE"/>
    <property type="match status" value="1"/>
</dbReference>
<dbReference type="FunCoup" id="C4YA53">
    <property type="interactions" value="243"/>
</dbReference>
<sequence length="339" mass="37197">MMSQTILVSGASGFIALHTVKNLLEKGYTVVGSVRSTEKGESLKKLLACDKFSYEVVKDIVQTGAFDDFVKKHPEATVFLHTASPFHFNITDIKKDLLEPAVNGTRNALSAVKKFGPQIKRVVVTSSHAAIMTTLNPSEAGPSVVETEQTWNPLTWEGSLENALVGYCGSKKFAEKAAWDFVEQEKPNFVLSTVNPVYVFGPQAFDALVTETLNTSAEIINSVLKAEGRNTEIPKAFAVDVRDVGDAHIVAFEKDEAKGKRLLLSAGPFTQQTILDVLHKDFPEKTKDIPAGNPGGDKEAFKHFLTLDNSWTKSVLGFKLRSVEESIHDTVEQIFKLRG</sequence>
<dbReference type="GeneID" id="8495498"/>
<name>C4YA53_CLAL4</name>
<evidence type="ECO:0000313" key="4">
    <source>
        <dbReference type="EMBL" id="EEQ40863.1"/>
    </source>
</evidence>
<accession>C4YA53</accession>
<comment type="similarity">
    <text evidence="2">Belongs to the NAD(P)-dependent epimerase/dehydratase family. Dihydroflavonol-4-reductase subfamily.</text>
</comment>
<dbReference type="CDD" id="cd05227">
    <property type="entry name" value="AR_SDR_e"/>
    <property type="match status" value="1"/>
</dbReference>
<dbReference type="InterPro" id="IPR050425">
    <property type="entry name" value="NAD(P)_dehydrat-like"/>
</dbReference>
<protein>
    <recommendedName>
        <fullName evidence="3">NAD-dependent epimerase/dehydratase domain-containing protein</fullName>
    </recommendedName>
</protein>
<organism evidence="4 5">
    <name type="scientific">Clavispora lusitaniae (strain ATCC 42720)</name>
    <name type="common">Yeast</name>
    <name type="synonym">Candida lusitaniae</name>
    <dbReference type="NCBI Taxonomy" id="306902"/>
    <lineage>
        <taxon>Eukaryota</taxon>
        <taxon>Fungi</taxon>
        <taxon>Dikarya</taxon>
        <taxon>Ascomycota</taxon>
        <taxon>Saccharomycotina</taxon>
        <taxon>Pichiomycetes</taxon>
        <taxon>Metschnikowiaceae</taxon>
        <taxon>Clavispora</taxon>
    </lineage>
</organism>
<feature type="domain" description="NAD-dependent epimerase/dehydratase" evidence="3">
    <location>
        <begin position="6"/>
        <end position="258"/>
    </location>
</feature>
<dbReference type="Gene3D" id="3.40.50.720">
    <property type="entry name" value="NAD(P)-binding Rossmann-like Domain"/>
    <property type="match status" value="1"/>
</dbReference>
<dbReference type="OMA" id="ETCWSDV"/>
<evidence type="ECO:0000256" key="1">
    <source>
        <dbReference type="ARBA" id="ARBA00023002"/>
    </source>
</evidence>
<reference evidence="4 5" key="1">
    <citation type="journal article" date="2009" name="Nature">
        <title>Evolution of pathogenicity and sexual reproduction in eight Candida genomes.</title>
        <authorList>
            <person name="Butler G."/>
            <person name="Rasmussen M.D."/>
            <person name="Lin M.F."/>
            <person name="Santos M.A."/>
            <person name="Sakthikumar S."/>
            <person name="Munro C.A."/>
            <person name="Rheinbay E."/>
            <person name="Grabherr M."/>
            <person name="Forche A."/>
            <person name="Reedy J.L."/>
            <person name="Agrafioti I."/>
            <person name="Arnaud M.B."/>
            <person name="Bates S."/>
            <person name="Brown A.J."/>
            <person name="Brunke S."/>
            <person name="Costanzo M.C."/>
            <person name="Fitzpatrick D.A."/>
            <person name="de Groot P.W."/>
            <person name="Harris D."/>
            <person name="Hoyer L.L."/>
            <person name="Hube B."/>
            <person name="Klis F.M."/>
            <person name="Kodira C."/>
            <person name="Lennard N."/>
            <person name="Logue M.E."/>
            <person name="Martin R."/>
            <person name="Neiman A.M."/>
            <person name="Nikolaou E."/>
            <person name="Quail M.A."/>
            <person name="Quinn J."/>
            <person name="Santos M.C."/>
            <person name="Schmitzberger F.F."/>
            <person name="Sherlock G."/>
            <person name="Shah P."/>
            <person name="Silverstein K.A."/>
            <person name="Skrzypek M.S."/>
            <person name="Soll D."/>
            <person name="Staggs R."/>
            <person name="Stansfield I."/>
            <person name="Stumpf M.P."/>
            <person name="Sudbery P.E."/>
            <person name="Srikantha T."/>
            <person name="Zeng Q."/>
            <person name="Berman J."/>
            <person name="Berriman M."/>
            <person name="Heitman J."/>
            <person name="Gow N.A."/>
            <person name="Lorenz M.C."/>
            <person name="Birren B.W."/>
            <person name="Kellis M."/>
            <person name="Cuomo C.A."/>
        </authorList>
    </citation>
    <scope>NUCLEOTIDE SEQUENCE [LARGE SCALE GENOMIC DNA]</scope>
    <source>
        <strain evidence="4 5">ATCC 42720</strain>
    </source>
</reference>
<dbReference type="Proteomes" id="UP000007703">
    <property type="component" value="Unassembled WGS sequence"/>
</dbReference>
<dbReference type="SUPFAM" id="SSF51735">
    <property type="entry name" value="NAD(P)-binding Rossmann-fold domains"/>
    <property type="match status" value="1"/>
</dbReference>
<dbReference type="HOGENOM" id="CLU_007383_9_2_1"/>
<dbReference type="FunFam" id="3.40.50.720:FF:000191">
    <property type="entry name" value="Methylglyoxal reductase (NADPH-dependent)"/>
    <property type="match status" value="1"/>
</dbReference>
<dbReference type="Pfam" id="PF01370">
    <property type="entry name" value="Epimerase"/>
    <property type="match status" value="1"/>
</dbReference>
<dbReference type="AlphaFoldDB" id="C4YA53"/>
<dbReference type="EMBL" id="CH408081">
    <property type="protein sequence ID" value="EEQ40863.1"/>
    <property type="molecule type" value="Genomic_DNA"/>
</dbReference>
<gene>
    <name evidence="4" type="ORF">CLUG_04991</name>
</gene>
<evidence type="ECO:0000313" key="5">
    <source>
        <dbReference type="Proteomes" id="UP000007703"/>
    </source>
</evidence>
<keyword evidence="1" id="KW-0560">Oxidoreductase</keyword>
<dbReference type="OrthoDB" id="2735536at2759"/>